<evidence type="ECO:0000256" key="3">
    <source>
        <dbReference type="PROSITE-ProRule" id="PRU00221"/>
    </source>
</evidence>
<dbReference type="Gene3D" id="2.130.10.10">
    <property type="entry name" value="YVTN repeat-like/Quinoprotein amine dehydrogenase"/>
    <property type="match status" value="1"/>
</dbReference>
<sequence>MKCKSLACIWSPSPPLHRVTAAAVLHQPPTLYTGGSDGSITCWNFDSAPGKPELIPIALLCGHSAPIADLAICFPFETSEKHQNVVNCGALISMCMDGVYVCVACSTKHPVDMVEEYDFLVNRESEDSDSSRCAVLIYDSFTLSVVQTVFSGNLPTGGPLKFMEVVLDVEDVEKQLVMIVDCFGKLLYVPVRIDSDSKVQNDFATKGNSSIMELRDYTDEKESLVAFSMFGHVLAFVYSTQCTFRDAGNGNVVGKILFSDYNLCSEDKSYIKGGFFLHNHAGISNNSFVTEFLAWDSSGAAIVYRLSSSSSDTYQCDAVCSISPSSSNSLDIVQSFSFISLKNYLLRTESVCFSVEEHVSWRPSVSMWLLQKSQFECIVKEVNLFDIWGKLSSGIHGGESLISSSKDAAFEGSRLVSSSIVVSKNSLSVYAVVYGFFNGDIELLRFHSSFAAPDSSKQRLCGHKGAVLCLASQITIPEPSGSGANHVLISGSKDCVVRLWDIDSGNPLAALHHHVGPVRRIIVSSSECDFPWRDCFLTVGDDSCVALASLRTLTVERLFPGHLYYPSEISWDGRRGYVACLCRRIRYDKLDNSQDVLYIWDVKSGARERVLYGASAQSTFDHLVKATINEDTAAIRRRKQPIKSFSPFPGVSTLCFDLNNLISAASFVDDGDHYHESEFMLQFSLSLLHLWNVDAELDNLLITEMKLKPPKFFVISSGVMGNNGSMTLALPGSYPMLELWKLSSEYSALRSLTMISLAQQLIALSHSFSSASSALAAFYTRKFLEKIPDIKPPHLQLLVSFWQSEFEHVRLAARSLFHCSASWSIPRLLCSSNAYRHANFHAYPDEEALEDSIDEESEITSWLLDSYQKQEDWISCIGGTCQDAMASRIIVAAALAVWYPSLVKSGLSAAVIHPLVELVVAMNEKYSAAAAEILAEGMENTWKACLDSGIPRLIADVLFQVDVSSKKNSAASFNMKETLVGILLPSLAMADSSGFLHVIERQIWSTASDSPVHEASLVTLIRVLHGSPRNLSPHLDKVITFILQTMDPSNSTMRKGCLQFAMTALKEVVRVFPMVALNDASSRLAVGDAIGEVNTASIRVYDMHSMSKIKVLDASGPPGLPSLLGSSIDDSTITTAISALSFSPDGEGLVAFSENGLMIRWWSLGSVWWEKLSRNLVPVHCTKLIFVPPWEGFSPSSTRSSIMASPVAAAANGKKAAYSNEVVQNLDLSYRLQWLEQRKVRLLQHGRELSIFQL</sequence>
<evidence type="ECO:0000313" key="4">
    <source>
        <dbReference type="EMBL" id="EPS66164.1"/>
    </source>
</evidence>
<dbReference type="InterPro" id="IPR036322">
    <property type="entry name" value="WD40_repeat_dom_sf"/>
</dbReference>
<reference evidence="4 5" key="1">
    <citation type="journal article" date="2013" name="BMC Genomics">
        <title>The miniature genome of a carnivorous plant Genlisea aurea contains a low number of genes and short non-coding sequences.</title>
        <authorList>
            <person name="Leushkin E.V."/>
            <person name="Sutormin R.A."/>
            <person name="Nabieva E.R."/>
            <person name="Penin A.A."/>
            <person name="Kondrashov A.S."/>
            <person name="Logacheva M.D."/>
        </authorList>
    </citation>
    <scope>NUCLEOTIDE SEQUENCE [LARGE SCALE GENOMIC DNA]</scope>
</reference>
<dbReference type="SUPFAM" id="SSF50978">
    <property type="entry name" value="WD40 repeat-like"/>
    <property type="match status" value="2"/>
</dbReference>
<dbReference type="SUPFAM" id="SSF48371">
    <property type="entry name" value="ARM repeat"/>
    <property type="match status" value="1"/>
</dbReference>
<accession>S8CGR4</accession>
<dbReference type="InterPro" id="IPR016024">
    <property type="entry name" value="ARM-type_fold"/>
</dbReference>
<comment type="caution">
    <text evidence="4">The sequence shown here is derived from an EMBL/GenBank/DDBJ whole genome shotgun (WGS) entry which is preliminary data.</text>
</comment>
<keyword evidence="1 3" id="KW-0853">WD repeat</keyword>
<keyword evidence="2" id="KW-0677">Repeat</keyword>
<dbReference type="PROSITE" id="PS50082">
    <property type="entry name" value="WD_REPEATS_2"/>
    <property type="match status" value="1"/>
</dbReference>
<dbReference type="InterPro" id="IPR015943">
    <property type="entry name" value="WD40/YVTN_repeat-like_dom_sf"/>
</dbReference>
<dbReference type="GO" id="GO:0005737">
    <property type="term" value="C:cytoplasm"/>
    <property type="evidence" value="ECO:0007669"/>
    <property type="project" value="TreeGrafter"/>
</dbReference>
<evidence type="ECO:0000256" key="1">
    <source>
        <dbReference type="ARBA" id="ARBA00022574"/>
    </source>
</evidence>
<evidence type="ECO:0000256" key="2">
    <source>
        <dbReference type="ARBA" id="ARBA00022737"/>
    </source>
</evidence>
<dbReference type="InterPro" id="IPR049916">
    <property type="entry name" value="WDR72-like"/>
</dbReference>
<protein>
    <submittedName>
        <fullName evidence="4">Uncharacterized protein</fullName>
    </submittedName>
</protein>
<dbReference type="EMBL" id="AUSU01003827">
    <property type="protein sequence ID" value="EPS66164.1"/>
    <property type="molecule type" value="Genomic_DNA"/>
</dbReference>
<organism evidence="4 5">
    <name type="scientific">Genlisea aurea</name>
    <dbReference type="NCBI Taxonomy" id="192259"/>
    <lineage>
        <taxon>Eukaryota</taxon>
        <taxon>Viridiplantae</taxon>
        <taxon>Streptophyta</taxon>
        <taxon>Embryophyta</taxon>
        <taxon>Tracheophyta</taxon>
        <taxon>Spermatophyta</taxon>
        <taxon>Magnoliopsida</taxon>
        <taxon>eudicotyledons</taxon>
        <taxon>Gunneridae</taxon>
        <taxon>Pentapetalae</taxon>
        <taxon>asterids</taxon>
        <taxon>lamiids</taxon>
        <taxon>Lamiales</taxon>
        <taxon>Lentibulariaceae</taxon>
        <taxon>Genlisea</taxon>
    </lineage>
</organism>
<dbReference type="Pfam" id="PF00400">
    <property type="entry name" value="WD40"/>
    <property type="match status" value="1"/>
</dbReference>
<dbReference type="Proteomes" id="UP000015453">
    <property type="component" value="Unassembled WGS sequence"/>
</dbReference>
<dbReference type="PANTHER" id="PTHR44099">
    <property type="entry name" value="RABCONNECTIN-3B, ISOFORM A"/>
    <property type="match status" value="1"/>
</dbReference>
<dbReference type="SMART" id="SM00320">
    <property type="entry name" value="WD40"/>
    <property type="match status" value="4"/>
</dbReference>
<dbReference type="AlphaFoldDB" id="S8CGR4"/>
<dbReference type="PANTHER" id="PTHR44099:SF4">
    <property type="entry name" value="RABCONNECTIN-3B, ISOFORM A"/>
    <property type="match status" value="1"/>
</dbReference>
<dbReference type="PROSITE" id="PS00678">
    <property type="entry name" value="WD_REPEATS_1"/>
    <property type="match status" value="1"/>
</dbReference>
<name>S8CGR4_9LAMI</name>
<dbReference type="OrthoDB" id="338622at2759"/>
<keyword evidence="5" id="KW-1185">Reference proteome</keyword>
<evidence type="ECO:0000313" key="5">
    <source>
        <dbReference type="Proteomes" id="UP000015453"/>
    </source>
</evidence>
<proteinExistence type="predicted"/>
<dbReference type="InterPro" id="IPR019775">
    <property type="entry name" value="WD40_repeat_CS"/>
</dbReference>
<feature type="repeat" description="WD" evidence="3">
    <location>
        <begin position="488"/>
        <end position="510"/>
    </location>
</feature>
<dbReference type="InterPro" id="IPR001680">
    <property type="entry name" value="WD40_rpt"/>
</dbReference>
<gene>
    <name evidence="4" type="ORF">M569_08611</name>
</gene>